<dbReference type="AlphaFoldDB" id="A0A060DPC2"/>
<evidence type="ECO:0000313" key="3">
    <source>
        <dbReference type="EMBL" id="PNQ98110.1"/>
    </source>
</evidence>
<dbReference type="OrthoDB" id="7210157at2"/>
<protein>
    <submittedName>
        <fullName evidence="2 3">Hemerythrin</fullName>
    </submittedName>
</protein>
<gene>
    <name evidence="2" type="ORF">ABAZ39_28080</name>
    <name evidence="3" type="ORF">C1S70_14660</name>
</gene>
<reference evidence="3 5" key="2">
    <citation type="submission" date="2018-01" db="EMBL/GenBank/DDBJ databases">
        <title>Whole genome sequence of Azospirillum brasilense REC3 isolated from strawberry roots.</title>
        <authorList>
            <person name="Fontana C.A."/>
            <person name="Salazar S.M."/>
            <person name="Bassi D."/>
            <person name="Puglisi E."/>
            <person name="Lovaisa N.C."/>
            <person name="Toffoli L.M."/>
            <person name="Pedraza R."/>
            <person name="Cocconcelli P.S."/>
        </authorList>
    </citation>
    <scope>NUCLEOTIDE SEQUENCE [LARGE SCALE GENOMIC DNA]</scope>
    <source>
        <strain evidence="3 5">REC3</strain>
        <plasmid evidence="3">p8unnamed</plasmid>
    </source>
</reference>
<evidence type="ECO:0000313" key="4">
    <source>
        <dbReference type="Proteomes" id="UP000027186"/>
    </source>
</evidence>
<evidence type="ECO:0000313" key="2">
    <source>
        <dbReference type="EMBL" id="AIB15726.1"/>
    </source>
</evidence>
<proteinExistence type="predicted"/>
<dbReference type="PANTHER" id="PTHR35585">
    <property type="entry name" value="HHE DOMAIN PROTEIN (AFU_ORTHOLOGUE AFUA_4G00730)"/>
    <property type="match status" value="1"/>
</dbReference>
<organism evidence="2 4">
    <name type="scientific">Azospirillum argentinense</name>
    <dbReference type="NCBI Taxonomy" id="2970906"/>
    <lineage>
        <taxon>Bacteria</taxon>
        <taxon>Pseudomonadati</taxon>
        <taxon>Pseudomonadota</taxon>
        <taxon>Alphaproteobacteria</taxon>
        <taxon>Rhodospirillales</taxon>
        <taxon>Azospirillaceae</taxon>
        <taxon>Azospirillum</taxon>
    </lineage>
</organism>
<dbReference type="InterPro" id="IPR012312">
    <property type="entry name" value="Hemerythrin-like"/>
</dbReference>
<dbReference type="Proteomes" id="UP000236268">
    <property type="component" value="Unassembled WGS sequence"/>
</dbReference>
<geneLocation type="plasmid" evidence="3">
    <name>p8unnamed</name>
</geneLocation>
<dbReference type="PANTHER" id="PTHR35585:SF1">
    <property type="entry name" value="HHE DOMAIN PROTEIN (AFU_ORTHOLOGUE AFUA_4G00730)"/>
    <property type="match status" value="1"/>
</dbReference>
<dbReference type="EMBL" id="POWG01000014">
    <property type="protein sequence ID" value="PNQ98110.1"/>
    <property type="molecule type" value="Genomic_DNA"/>
</dbReference>
<evidence type="ECO:0000259" key="1">
    <source>
        <dbReference type="Pfam" id="PF01814"/>
    </source>
</evidence>
<dbReference type="KEGG" id="abq:ABAZ39_28080"/>
<geneLocation type="plasmid" evidence="2 4">
    <name>AbAZ39_p3</name>
</geneLocation>
<sequence length="197" mass="22312">MDPGGTDIMSRRGRDLWSTSGLIAFASGAAVAILASRLLPPVVAQAAGTTMARDPFDALMDDHRHILALLDAMERTHTGETFQRTQLLLRLKRRLAAHAIAEEDVVYPLLHDHAHQEADARHLYGEHADMKMHLYALEQMPKDDPAWRRRVIQLKELIAEHVQQEEDVDFPKLRNALDQRETARLSGHVQREKALLL</sequence>
<feature type="domain" description="Hemerythrin-like" evidence="1">
    <location>
        <begin position="55"/>
        <end position="173"/>
    </location>
</feature>
<keyword evidence="2" id="KW-0614">Plasmid</keyword>
<reference evidence="2 4" key="1">
    <citation type="journal article" date="2014" name="Genome Announc.">
        <title>Complete Genome Sequence of the Model Rhizosphere Strain Azospirillum brasilense Az39, Successfully Applied in Agriculture.</title>
        <authorList>
            <person name="Rivera D."/>
            <person name="Revale S."/>
            <person name="Molina R."/>
            <person name="Gualpa J."/>
            <person name="Puente M."/>
            <person name="Maroniche G."/>
            <person name="Paris G."/>
            <person name="Baker D."/>
            <person name="Clavijo B."/>
            <person name="McLay K."/>
            <person name="Spaepen S."/>
            <person name="Perticari A."/>
            <person name="Vazquez M."/>
            <person name="Wisniewski-Dye F."/>
            <person name="Watkins C."/>
            <person name="Martinez-Abarca F."/>
            <person name="Vanderleyden J."/>
            <person name="Cassan F."/>
        </authorList>
    </citation>
    <scope>NUCLEOTIDE SEQUENCE [LARGE SCALE GENOMIC DNA]</scope>
    <source>
        <strain evidence="2 4">Az39</strain>
        <plasmid evidence="2">AbAZ39_p3</plasmid>
    </source>
</reference>
<accession>A0A060DPC2</accession>
<evidence type="ECO:0000313" key="5">
    <source>
        <dbReference type="Proteomes" id="UP000236268"/>
    </source>
</evidence>
<dbReference type="Gene3D" id="1.20.120.520">
    <property type="entry name" value="nmb1532 protein domain like"/>
    <property type="match status" value="1"/>
</dbReference>
<dbReference type="Proteomes" id="UP000027186">
    <property type="component" value="Plasmid AbAZ39_p3"/>
</dbReference>
<dbReference type="EMBL" id="CP007796">
    <property type="protein sequence ID" value="AIB15726.1"/>
    <property type="molecule type" value="Genomic_DNA"/>
</dbReference>
<name>A0A060DPC2_9PROT</name>
<accession>A0A2K1FZY9</accession>
<dbReference type="Pfam" id="PF01814">
    <property type="entry name" value="Hemerythrin"/>
    <property type="match status" value="1"/>
</dbReference>